<proteinExistence type="predicted"/>
<keyword evidence="2" id="KW-1185">Reference proteome</keyword>
<gene>
    <name evidence="1" type="ORF">Nmn1133_00515</name>
</gene>
<protein>
    <submittedName>
        <fullName evidence="1">Uncharacterized protein</fullName>
    </submittedName>
</protein>
<dbReference type="PROSITE" id="PS51257">
    <property type="entry name" value="PROKAR_LIPOPROTEIN"/>
    <property type="match status" value="1"/>
</dbReference>
<evidence type="ECO:0000313" key="1">
    <source>
        <dbReference type="EMBL" id="RNJ25333.1"/>
    </source>
</evidence>
<sequence>MDISRRTTLAALTAGVTTGIAGCNSLTFGGKQEYTPVVLENNHDAPHMMAFTIVSIPDNPNGGFTVGTSDAWYVTPGDSHSFPEAIPVGDVSPASMTVMVVLEDETAKRARFQMDGPDDAPHITVTEAGDITVKTRMQG</sequence>
<accession>A0AAJ4R6I4</accession>
<dbReference type="EMBL" id="RJJC01000001">
    <property type="protein sequence ID" value="RNJ25333.1"/>
    <property type="molecule type" value="Genomic_DNA"/>
</dbReference>
<dbReference type="Proteomes" id="UP000270581">
    <property type="component" value="Unassembled WGS sequence"/>
</dbReference>
<name>A0AAJ4R6I4_9EURY</name>
<dbReference type="RefSeq" id="WP_123123588.1">
    <property type="nucleotide sequence ID" value="NZ_QKNW01000001.1"/>
</dbReference>
<dbReference type="AlphaFoldDB" id="A0AAJ4R6I4"/>
<reference evidence="1 2" key="1">
    <citation type="submission" date="2018-11" db="EMBL/GenBank/DDBJ databases">
        <title>Genome sequences of Natronomonas sp. CBA1133.</title>
        <authorList>
            <person name="Roh S.W."/>
            <person name="Cha I.-T."/>
        </authorList>
    </citation>
    <scope>NUCLEOTIDE SEQUENCE [LARGE SCALE GENOMIC DNA]</scope>
    <source>
        <strain evidence="1 2">CBA1133</strain>
    </source>
</reference>
<organism evidence="1 2">
    <name type="scientific">Halosegnis longus</name>
    <dbReference type="NCBI Taxonomy" id="2216012"/>
    <lineage>
        <taxon>Archaea</taxon>
        <taxon>Methanobacteriati</taxon>
        <taxon>Methanobacteriota</taxon>
        <taxon>Stenosarchaea group</taxon>
        <taxon>Halobacteria</taxon>
        <taxon>Halobacteriales</taxon>
        <taxon>Natronomonadaceae</taxon>
        <taxon>Halosegnis</taxon>
    </lineage>
</organism>
<evidence type="ECO:0000313" key="2">
    <source>
        <dbReference type="Proteomes" id="UP000270581"/>
    </source>
</evidence>
<comment type="caution">
    <text evidence="1">The sequence shown here is derived from an EMBL/GenBank/DDBJ whole genome shotgun (WGS) entry which is preliminary data.</text>
</comment>